<dbReference type="EMBL" id="FSQT01000001">
    <property type="protein sequence ID" value="SIM52960.1"/>
    <property type="molecule type" value="Genomic_DNA"/>
</dbReference>
<reference evidence="2" key="1">
    <citation type="submission" date="2016-12" db="EMBL/GenBank/DDBJ databases">
        <authorList>
            <person name="Varghese N."/>
            <person name="Submissions S."/>
        </authorList>
    </citation>
    <scope>NUCLEOTIDE SEQUENCE [LARGE SCALE GENOMIC DNA]</scope>
    <source>
        <strain evidence="2">DSM 45599</strain>
    </source>
</reference>
<sequence length="92" mass="10342">MSLHTLTPKPGFERYTIQVGWNPHRTYVATVVDFTWDPVTEPHHKPDTIHLGRIETILDPAEVLLAVEPYAEIPADLPARLCADQAAHPVPR</sequence>
<name>A0A1N5TX43_9ACTN</name>
<gene>
    <name evidence="1" type="ORF">SAMN04489832_0435</name>
</gene>
<keyword evidence="2" id="KW-1185">Reference proteome</keyword>
<dbReference type="AlphaFoldDB" id="A0A1N5TX43"/>
<dbReference type="STRING" id="709881.SAMN04489832_0435"/>
<evidence type="ECO:0000313" key="2">
    <source>
        <dbReference type="Proteomes" id="UP000185124"/>
    </source>
</evidence>
<proteinExistence type="predicted"/>
<organism evidence="1 2">
    <name type="scientific">Micromonospora cremea</name>
    <dbReference type="NCBI Taxonomy" id="709881"/>
    <lineage>
        <taxon>Bacteria</taxon>
        <taxon>Bacillati</taxon>
        <taxon>Actinomycetota</taxon>
        <taxon>Actinomycetes</taxon>
        <taxon>Micromonosporales</taxon>
        <taxon>Micromonosporaceae</taxon>
        <taxon>Micromonospora</taxon>
    </lineage>
</organism>
<dbReference type="Proteomes" id="UP000185124">
    <property type="component" value="Unassembled WGS sequence"/>
</dbReference>
<accession>A0A1N5TX43</accession>
<dbReference type="OrthoDB" id="3698953at2"/>
<dbReference type="RefSeq" id="WP_074308282.1">
    <property type="nucleotide sequence ID" value="NZ_FSQT01000001.1"/>
</dbReference>
<protein>
    <submittedName>
        <fullName evidence="1">Uncharacterized protein</fullName>
    </submittedName>
</protein>
<evidence type="ECO:0000313" key="1">
    <source>
        <dbReference type="EMBL" id="SIM52960.1"/>
    </source>
</evidence>